<evidence type="ECO:0000259" key="4">
    <source>
        <dbReference type="Pfam" id="PF25877"/>
    </source>
</evidence>
<feature type="region of interest" description="Disordered" evidence="3">
    <location>
        <begin position="76"/>
        <end position="205"/>
    </location>
</feature>
<feature type="domain" description="SOWAHA-C winged helix-turn-helix" evidence="4">
    <location>
        <begin position="6"/>
        <end position="77"/>
    </location>
</feature>
<dbReference type="PANTHER" id="PTHR14491:SF7">
    <property type="entry name" value="SOSONDOWAH, ISOFORM G"/>
    <property type="match status" value="1"/>
</dbReference>
<gene>
    <name evidence="5" type="ORF">RUM44_009878</name>
</gene>
<sequence>MSGPTELSLEAVRDFIILNGGKVRNHDLVKHFKKFLTKPQNRDDARNYFKEIVNQVAVIRTEGDEKYLILKRRFRPPGMEDCLSPTTAPPTPLPSLSVDSPSRSGTSHRQPPPYRAPPPPSVTPTKSNPGSPVSPSPGPMPSFQKSQITTAGAHQEESPVVPARRKNSSEKSKKEQQHHTVVTIPQKTSAPDVADGPEPDDKKISVKERMQKFNRMASESDLPRMPVNNYKKKVEREDDDVSSVTSMDPKRREWLLNAAKGEYQVLAKLAAECPRLVRTKVRIRRFCFTLVKVKPVYTYNFDELKRSDKVSCDYYF</sequence>
<dbReference type="EMBL" id="JAWJWF010000045">
    <property type="protein sequence ID" value="KAK6627401.1"/>
    <property type="molecule type" value="Genomic_DNA"/>
</dbReference>
<dbReference type="InterPro" id="IPR058889">
    <property type="entry name" value="WHD_SOWAHA-C"/>
</dbReference>
<name>A0ABR1AU00_POLSC</name>
<accession>A0ABR1AU00</accession>
<keyword evidence="6" id="KW-1185">Reference proteome</keyword>
<dbReference type="Proteomes" id="UP001359485">
    <property type="component" value="Unassembled WGS sequence"/>
</dbReference>
<organism evidence="5 6">
    <name type="scientific">Polyplax serrata</name>
    <name type="common">Common mouse louse</name>
    <dbReference type="NCBI Taxonomy" id="468196"/>
    <lineage>
        <taxon>Eukaryota</taxon>
        <taxon>Metazoa</taxon>
        <taxon>Ecdysozoa</taxon>
        <taxon>Arthropoda</taxon>
        <taxon>Hexapoda</taxon>
        <taxon>Insecta</taxon>
        <taxon>Pterygota</taxon>
        <taxon>Neoptera</taxon>
        <taxon>Paraneoptera</taxon>
        <taxon>Psocodea</taxon>
        <taxon>Troctomorpha</taxon>
        <taxon>Phthiraptera</taxon>
        <taxon>Anoplura</taxon>
        <taxon>Polyplacidae</taxon>
        <taxon>Polyplax</taxon>
    </lineage>
</organism>
<evidence type="ECO:0000256" key="1">
    <source>
        <dbReference type="ARBA" id="ARBA00022737"/>
    </source>
</evidence>
<dbReference type="Pfam" id="PF25877">
    <property type="entry name" value="WHD_SOWAH"/>
    <property type="match status" value="1"/>
</dbReference>
<evidence type="ECO:0000313" key="5">
    <source>
        <dbReference type="EMBL" id="KAK6627401.1"/>
    </source>
</evidence>
<feature type="compositionally biased region" description="Polar residues" evidence="3">
    <location>
        <begin position="98"/>
        <end position="109"/>
    </location>
</feature>
<keyword evidence="2" id="KW-0040">ANK repeat</keyword>
<feature type="compositionally biased region" description="Polar residues" evidence="3">
    <location>
        <begin position="143"/>
        <end position="152"/>
    </location>
</feature>
<evidence type="ECO:0000313" key="6">
    <source>
        <dbReference type="Proteomes" id="UP001359485"/>
    </source>
</evidence>
<protein>
    <recommendedName>
        <fullName evidence="4">SOWAHA-C winged helix-turn-helix domain-containing protein</fullName>
    </recommendedName>
</protein>
<reference evidence="5 6" key="1">
    <citation type="submission" date="2023-09" db="EMBL/GenBank/DDBJ databases">
        <title>Genomes of two closely related lineages of the louse Polyplax serrata with different host specificities.</title>
        <authorList>
            <person name="Martinu J."/>
            <person name="Tarabai H."/>
            <person name="Stefka J."/>
            <person name="Hypsa V."/>
        </authorList>
    </citation>
    <scope>NUCLEOTIDE SEQUENCE [LARGE SCALE GENOMIC DNA]</scope>
    <source>
        <strain evidence="5">98ZLc_SE</strain>
    </source>
</reference>
<feature type="compositionally biased region" description="Basic and acidic residues" evidence="3">
    <location>
        <begin position="167"/>
        <end position="178"/>
    </location>
</feature>
<feature type="compositionally biased region" description="Pro residues" evidence="3">
    <location>
        <begin position="110"/>
        <end position="122"/>
    </location>
</feature>
<proteinExistence type="predicted"/>
<keyword evidence="1" id="KW-0677">Repeat</keyword>
<evidence type="ECO:0000256" key="2">
    <source>
        <dbReference type="ARBA" id="ARBA00023043"/>
    </source>
</evidence>
<comment type="caution">
    <text evidence="5">The sequence shown here is derived from an EMBL/GenBank/DDBJ whole genome shotgun (WGS) entry which is preliminary data.</text>
</comment>
<dbReference type="PANTHER" id="PTHR14491">
    <property type="entry name" value="SOSONDOWAH, ISOFORM G"/>
    <property type="match status" value="1"/>
</dbReference>
<evidence type="ECO:0000256" key="3">
    <source>
        <dbReference type="SAM" id="MobiDB-lite"/>
    </source>
</evidence>